<protein>
    <submittedName>
        <fullName evidence="9">MFS transporter, ACS family, phthalate transporter</fullName>
    </submittedName>
</protein>
<feature type="domain" description="Major facilitator superfamily (MFS) profile" evidence="8">
    <location>
        <begin position="43"/>
        <end position="451"/>
    </location>
</feature>
<comment type="subcellular location">
    <subcellularLocation>
        <location evidence="1">Membrane</location>
        <topology evidence="1">Multi-pass membrane protein</topology>
    </subcellularLocation>
</comment>
<evidence type="ECO:0000256" key="3">
    <source>
        <dbReference type="ARBA" id="ARBA00022692"/>
    </source>
</evidence>
<dbReference type="InterPro" id="IPR036259">
    <property type="entry name" value="MFS_trans_sf"/>
</dbReference>
<feature type="transmembrane region" description="Helical" evidence="7">
    <location>
        <begin position="395"/>
        <end position="419"/>
    </location>
</feature>
<evidence type="ECO:0000256" key="2">
    <source>
        <dbReference type="ARBA" id="ARBA00022448"/>
    </source>
</evidence>
<keyword evidence="3 7" id="KW-0812">Transmembrane</keyword>
<keyword evidence="2" id="KW-0813">Transport</keyword>
<evidence type="ECO:0000256" key="7">
    <source>
        <dbReference type="SAM" id="Phobius"/>
    </source>
</evidence>
<dbReference type="Proteomes" id="UP000184096">
    <property type="component" value="Chromosome I"/>
</dbReference>
<proteinExistence type="predicted"/>
<keyword evidence="4 7" id="KW-1133">Transmembrane helix</keyword>
<evidence type="ECO:0000256" key="5">
    <source>
        <dbReference type="ARBA" id="ARBA00023136"/>
    </source>
</evidence>
<dbReference type="Pfam" id="PF07690">
    <property type="entry name" value="MFS_1"/>
    <property type="match status" value="1"/>
</dbReference>
<evidence type="ECO:0000313" key="10">
    <source>
        <dbReference type="Proteomes" id="UP000184096"/>
    </source>
</evidence>
<evidence type="ECO:0000256" key="1">
    <source>
        <dbReference type="ARBA" id="ARBA00004141"/>
    </source>
</evidence>
<feature type="transmembrane region" description="Helical" evidence="7">
    <location>
        <begin position="202"/>
        <end position="224"/>
    </location>
</feature>
<dbReference type="GO" id="GO:0022857">
    <property type="term" value="F:transmembrane transporter activity"/>
    <property type="evidence" value="ECO:0007669"/>
    <property type="project" value="InterPro"/>
</dbReference>
<keyword evidence="10" id="KW-1185">Reference proteome</keyword>
<dbReference type="InterPro" id="IPR011701">
    <property type="entry name" value="MFS"/>
</dbReference>
<dbReference type="PROSITE" id="PS50850">
    <property type="entry name" value="MFS"/>
    <property type="match status" value="1"/>
</dbReference>
<feature type="transmembrane region" description="Helical" evidence="7">
    <location>
        <begin position="113"/>
        <end position="133"/>
    </location>
</feature>
<dbReference type="EMBL" id="LT670849">
    <property type="protein sequence ID" value="SHN61883.1"/>
    <property type="molecule type" value="Genomic_DNA"/>
</dbReference>
<keyword evidence="5 7" id="KW-0472">Membrane</keyword>
<evidence type="ECO:0000256" key="4">
    <source>
        <dbReference type="ARBA" id="ARBA00022989"/>
    </source>
</evidence>
<dbReference type="CDD" id="cd17319">
    <property type="entry name" value="MFS_ExuT_GudP_like"/>
    <property type="match status" value="1"/>
</dbReference>
<sequence length="453" mass="49536">MRRLPMPLTSTEVGEKKLQQGTEGPAAIENDGRLLYRKVILRIIPFIFVCYVLNYIDRVNVSFAKLQFKDDLGLTDASYGLGVGLFYVGYILFEVPSNLLLQKIGARKTIMRIMCLWGLISMAMAFVTTPLQFYLARMLLGAAEAGFFPGVILYLTLWFPDRMRGRIMSYFVLAIAASGTIGGPVSGVIMQHLGGFLGFRSWQWLFLIEGVLPLAMGVAALFVLDDRPLDARWLSRQEQDLLVANLSVHREPEGVSGFQAFLMALRKPMLWVATSGYFSVTWAGMVLNFWAPTIIQRSGVTNVLHVGLLSAVPYAIGAVGMLALGYHSDWRMERHWHFFTAVFAAGCATIATAFSLWSSALSIACLSLLAIGYLSAIALFWTIPTGFLSEKESPGSIAFISSAGQIGSLVAPVLFGYVSDRTGNLTMGACLVALVLFIGGVAVVSLKNFAKTD</sequence>
<feature type="transmembrane region" description="Helical" evidence="7">
    <location>
        <begin position="336"/>
        <end position="354"/>
    </location>
</feature>
<dbReference type="PANTHER" id="PTHR43791">
    <property type="entry name" value="PERMEASE-RELATED"/>
    <property type="match status" value="1"/>
</dbReference>
<dbReference type="FunFam" id="1.20.1250.20:FF:000018">
    <property type="entry name" value="MFS transporter permease"/>
    <property type="match status" value="1"/>
</dbReference>
<feature type="transmembrane region" description="Helical" evidence="7">
    <location>
        <begin position="303"/>
        <end position="324"/>
    </location>
</feature>
<feature type="region of interest" description="Disordered" evidence="6">
    <location>
        <begin position="1"/>
        <end position="23"/>
    </location>
</feature>
<feature type="transmembrane region" description="Helical" evidence="7">
    <location>
        <begin position="269"/>
        <end position="291"/>
    </location>
</feature>
<dbReference type="AlphaFoldDB" id="A0A1M7STI8"/>
<accession>A0A1M7STI8</accession>
<organism evidence="9 10">
    <name type="scientific">Bradyrhizobium erythrophlei</name>
    <dbReference type="NCBI Taxonomy" id="1437360"/>
    <lineage>
        <taxon>Bacteria</taxon>
        <taxon>Pseudomonadati</taxon>
        <taxon>Pseudomonadota</taxon>
        <taxon>Alphaproteobacteria</taxon>
        <taxon>Hyphomicrobiales</taxon>
        <taxon>Nitrobacteraceae</taxon>
        <taxon>Bradyrhizobium</taxon>
    </lineage>
</organism>
<dbReference type="Gene3D" id="1.20.1250.20">
    <property type="entry name" value="MFS general substrate transporter like domains"/>
    <property type="match status" value="2"/>
</dbReference>
<gene>
    <name evidence="9" type="ORF">SAMN05444170_0198</name>
</gene>
<dbReference type="PANTHER" id="PTHR43791:SF36">
    <property type="entry name" value="TRANSPORTER, PUTATIVE (AFU_ORTHOLOGUE AFUA_6G08340)-RELATED"/>
    <property type="match status" value="1"/>
</dbReference>
<feature type="transmembrane region" description="Helical" evidence="7">
    <location>
        <begin position="170"/>
        <end position="190"/>
    </location>
</feature>
<evidence type="ECO:0000259" key="8">
    <source>
        <dbReference type="PROSITE" id="PS50850"/>
    </source>
</evidence>
<dbReference type="SUPFAM" id="SSF103473">
    <property type="entry name" value="MFS general substrate transporter"/>
    <property type="match status" value="1"/>
</dbReference>
<evidence type="ECO:0000313" key="9">
    <source>
        <dbReference type="EMBL" id="SHN61883.1"/>
    </source>
</evidence>
<reference evidence="10" key="1">
    <citation type="submission" date="2016-11" db="EMBL/GenBank/DDBJ databases">
        <authorList>
            <person name="Varghese N."/>
            <person name="Submissions S."/>
        </authorList>
    </citation>
    <scope>NUCLEOTIDE SEQUENCE [LARGE SCALE GENOMIC DNA]</scope>
    <source>
        <strain evidence="10">GAS401</strain>
    </source>
</reference>
<name>A0A1M7STI8_9BRAD</name>
<feature type="transmembrane region" description="Helical" evidence="7">
    <location>
        <begin position="425"/>
        <end position="446"/>
    </location>
</feature>
<feature type="transmembrane region" description="Helical" evidence="7">
    <location>
        <begin position="39"/>
        <end position="57"/>
    </location>
</feature>
<dbReference type="GO" id="GO:0005886">
    <property type="term" value="C:plasma membrane"/>
    <property type="evidence" value="ECO:0007669"/>
    <property type="project" value="TreeGrafter"/>
</dbReference>
<dbReference type="InterPro" id="IPR020846">
    <property type="entry name" value="MFS_dom"/>
</dbReference>
<feature type="transmembrane region" description="Helical" evidence="7">
    <location>
        <begin position="77"/>
        <end position="101"/>
    </location>
</feature>
<evidence type="ECO:0000256" key="6">
    <source>
        <dbReference type="SAM" id="MobiDB-lite"/>
    </source>
</evidence>
<feature type="transmembrane region" description="Helical" evidence="7">
    <location>
        <begin position="360"/>
        <end position="383"/>
    </location>
</feature>